<name>A0ABD0VBM0_DENTH</name>
<comment type="caution">
    <text evidence="6">The sequence shown here is derived from an EMBL/GenBank/DDBJ whole genome shotgun (WGS) entry which is preliminary data.</text>
</comment>
<gene>
    <name evidence="6" type="ORF">M5K25_011967</name>
</gene>
<dbReference type="Proteomes" id="UP001552299">
    <property type="component" value="Unassembled WGS sequence"/>
</dbReference>
<comment type="subcellular location">
    <subcellularLocation>
        <location evidence="1">Nucleus</location>
    </subcellularLocation>
</comment>
<feature type="compositionally biased region" description="Polar residues" evidence="4">
    <location>
        <begin position="37"/>
        <end position="48"/>
    </location>
</feature>
<accession>A0ABD0VBM0</accession>
<dbReference type="EMBL" id="JANQDX010000009">
    <property type="protein sequence ID" value="KAL0919843.1"/>
    <property type="molecule type" value="Genomic_DNA"/>
</dbReference>
<evidence type="ECO:0000313" key="6">
    <source>
        <dbReference type="EMBL" id="KAL0919843.1"/>
    </source>
</evidence>
<evidence type="ECO:0000313" key="7">
    <source>
        <dbReference type="Proteomes" id="UP001552299"/>
    </source>
</evidence>
<dbReference type="InterPro" id="IPR036529">
    <property type="entry name" value="KIX_dom_sf"/>
</dbReference>
<dbReference type="PANTHER" id="PTHR33137:SF4">
    <property type="entry name" value="MEDIATOR OF RNA POLYMERASE II TRANSCRIPTION SUBUNIT 15A-RELATED"/>
    <property type="match status" value="1"/>
</dbReference>
<sequence>MSPSDSGVATFSIDQGEPPSMESNNWRPAQDEPPSMDVSSSNWRSQLQPEARQRIVKKIMDTIRRHCPVVAPGEGMTELKKIAVRFEEKIYVAAVNQSDYLRKISLKMISLETKTLQNTPMNPQPGVNQNSTDAGVVSTSEEIAKLRKEIASLRAEMRTTFNQVKPPAFIAGGRFVLDYLEHVGVLTPEMVGDPVCKAFRGGTSSLPTC</sequence>
<evidence type="ECO:0000259" key="5">
    <source>
        <dbReference type="Pfam" id="PF16987"/>
    </source>
</evidence>
<protein>
    <recommendedName>
        <fullName evidence="5">Mediator complex subunit 15 KIX domain-containing protein</fullName>
    </recommendedName>
</protein>
<dbReference type="InterPro" id="IPR036546">
    <property type="entry name" value="MED15_KIX"/>
</dbReference>
<evidence type="ECO:0000256" key="4">
    <source>
        <dbReference type="SAM" id="MobiDB-lite"/>
    </source>
</evidence>
<proteinExistence type="predicted"/>
<dbReference type="GO" id="GO:0005634">
    <property type="term" value="C:nucleus"/>
    <property type="evidence" value="ECO:0007669"/>
    <property type="project" value="UniProtKB-SubCell"/>
</dbReference>
<evidence type="ECO:0000256" key="2">
    <source>
        <dbReference type="ARBA" id="ARBA00023242"/>
    </source>
</evidence>
<evidence type="ECO:0000256" key="3">
    <source>
        <dbReference type="SAM" id="Coils"/>
    </source>
</evidence>
<feature type="compositionally biased region" description="Polar residues" evidence="4">
    <location>
        <begin position="1"/>
        <end position="13"/>
    </location>
</feature>
<keyword evidence="2" id="KW-0539">Nucleus</keyword>
<dbReference type="Pfam" id="PF16987">
    <property type="entry name" value="KIX_2"/>
    <property type="match status" value="1"/>
</dbReference>
<feature type="region of interest" description="Disordered" evidence="4">
    <location>
        <begin position="1"/>
        <end position="49"/>
    </location>
</feature>
<evidence type="ECO:0000256" key="1">
    <source>
        <dbReference type="ARBA" id="ARBA00004123"/>
    </source>
</evidence>
<feature type="domain" description="Mediator complex subunit 15 KIX" evidence="5">
    <location>
        <begin position="41"/>
        <end position="118"/>
    </location>
</feature>
<keyword evidence="7" id="KW-1185">Reference proteome</keyword>
<feature type="coiled-coil region" evidence="3">
    <location>
        <begin position="136"/>
        <end position="163"/>
    </location>
</feature>
<dbReference type="Gene3D" id="1.10.246.20">
    <property type="entry name" value="Coactivator CBP, KIX domain"/>
    <property type="match status" value="1"/>
</dbReference>
<reference evidence="6 7" key="1">
    <citation type="journal article" date="2024" name="Plant Biotechnol. J.">
        <title>Dendrobium thyrsiflorum genome and its molecular insights into genes involved in important horticultural traits.</title>
        <authorList>
            <person name="Chen B."/>
            <person name="Wang J.Y."/>
            <person name="Zheng P.J."/>
            <person name="Li K.L."/>
            <person name="Liang Y.M."/>
            <person name="Chen X.F."/>
            <person name="Zhang C."/>
            <person name="Zhao X."/>
            <person name="He X."/>
            <person name="Zhang G.Q."/>
            <person name="Liu Z.J."/>
            <person name="Xu Q."/>
        </authorList>
    </citation>
    <scope>NUCLEOTIDE SEQUENCE [LARGE SCALE GENOMIC DNA]</scope>
    <source>
        <strain evidence="6">GZMU011</strain>
    </source>
</reference>
<dbReference type="InterPro" id="IPR044661">
    <property type="entry name" value="MED15a/b/c-like"/>
</dbReference>
<dbReference type="FunFam" id="1.10.246.20:FF:000003">
    <property type="entry name" value="Mediator of RNA polymerase II transcription subunit 15a"/>
    <property type="match status" value="1"/>
</dbReference>
<keyword evidence="3" id="KW-0175">Coiled coil</keyword>
<dbReference type="PANTHER" id="PTHR33137">
    <property type="entry name" value="MEDIATOR OF RNA POLYMERASE II TRANSCRIPTION SUBUNIT 15A-RELATED"/>
    <property type="match status" value="1"/>
</dbReference>
<organism evidence="6 7">
    <name type="scientific">Dendrobium thyrsiflorum</name>
    <name type="common">Pinecone-like raceme dendrobium</name>
    <name type="synonym">Orchid</name>
    <dbReference type="NCBI Taxonomy" id="117978"/>
    <lineage>
        <taxon>Eukaryota</taxon>
        <taxon>Viridiplantae</taxon>
        <taxon>Streptophyta</taxon>
        <taxon>Embryophyta</taxon>
        <taxon>Tracheophyta</taxon>
        <taxon>Spermatophyta</taxon>
        <taxon>Magnoliopsida</taxon>
        <taxon>Liliopsida</taxon>
        <taxon>Asparagales</taxon>
        <taxon>Orchidaceae</taxon>
        <taxon>Epidendroideae</taxon>
        <taxon>Malaxideae</taxon>
        <taxon>Dendrobiinae</taxon>
        <taxon>Dendrobium</taxon>
    </lineage>
</organism>
<dbReference type="AlphaFoldDB" id="A0ABD0VBM0"/>
<dbReference type="SUPFAM" id="SSF47040">
    <property type="entry name" value="Kix domain of CBP (creb binding protein)"/>
    <property type="match status" value="1"/>
</dbReference>